<dbReference type="Pfam" id="PF00078">
    <property type="entry name" value="RVT_1"/>
    <property type="match status" value="1"/>
</dbReference>
<organism evidence="2 3">
    <name type="scientific">Phytophthora megakarya</name>
    <dbReference type="NCBI Taxonomy" id="4795"/>
    <lineage>
        <taxon>Eukaryota</taxon>
        <taxon>Sar</taxon>
        <taxon>Stramenopiles</taxon>
        <taxon>Oomycota</taxon>
        <taxon>Peronosporomycetes</taxon>
        <taxon>Peronosporales</taxon>
        <taxon>Peronosporaceae</taxon>
        <taxon>Phytophthora</taxon>
    </lineage>
</organism>
<keyword evidence="3" id="KW-1185">Reference proteome</keyword>
<name>A0A225W8U1_9STRA</name>
<dbReference type="EMBL" id="NBNE01001535">
    <property type="protein sequence ID" value="OWZ13618.1"/>
    <property type="molecule type" value="Genomic_DNA"/>
</dbReference>
<dbReference type="PANTHER" id="PTHR24559:SF444">
    <property type="entry name" value="REVERSE TRANSCRIPTASE DOMAIN-CONTAINING PROTEIN"/>
    <property type="match status" value="1"/>
</dbReference>
<proteinExistence type="predicted"/>
<evidence type="ECO:0000313" key="3">
    <source>
        <dbReference type="Proteomes" id="UP000198211"/>
    </source>
</evidence>
<feature type="domain" description="Reverse transcriptase" evidence="1">
    <location>
        <begin position="3"/>
        <end position="90"/>
    </location>
</feature>
<dbReference type="InterPro" id="IPR043128">
    <property type="entry name" value="Rev_trsase/Diguanyl_cyclase"/>
</dbReference>
<sequence>MLREWLVTPQGLKNAPASFDHMASHVVRPLYDFVPSYFDDIFVHSRLKAISVEIHLRHLKHVFQVMGENKIYVNLKKCVFCAPEISVLGSYVDKKGQCLGMPNYIHEYTKDETKLIQSLSNTRVGMGTRSPKRLWLGEEVLDVHTGVDPADYLKRFHVMCDACDFAIVCTLMQFDDEDRE</sequence>
<reference evidence="3" key="1">
    <citation type="submission" date="2017-03" db="EMBL/GenBank/DDBJ databases">
        <title>Phytopthora megakarya and P. palmivora, two closely related causual agents of cacao black pod achieved similar genome size and gene model numbers by different mechanisms.</title>
        <authorList>
            <person name="Ali S."/>
            <person name="Shao J."/>
            <person name="Larry D.J."/>
            <person name="Kronmiller B."/>
            <person name="Shen D."/>
            <person name="Strem M.D."/>
            <person name="Melnick R.L."/>
            <person name="Guiltinan M.J."/>
            <person name="Tyler B.M."/>
            <person name="Meinhardt L.W."/>
            <person name="Bailey B.A."/>
        </authorList>
    </citation>
    <scope>NUCLEOTIDE SEQUENCE [LARGE SCALE GENOMIC DNA]</scope>
    <source>
        <strain evidence="3">zdho120</strain>
    </source>
</reference>
<dbReference type="SUPFAM" id="SSF56672">
    <property type="entry name" value="DNA/RNA polymerases"/>
    <property type="match status" value="1"/>
</dbReference>
<dbReference type="Gene3D" id="3.30.70.270">
    <property type="match status" value="1"/>
</dbReference>
<dbReference type="PANTHER" id="PTHR24559">
    <property type="entry name" value="TRANSPOSON TY3-I GAG-POL POLYPROTEIN"/>
    <property type="match status" value="1"/>
</dbReference>
<accession>A0A225W8U1</accession>
<dbReference type="AlphaFoldDB" id="A0A225W8U1"/>
<dbReference type="OrthoDB" id="1701144at2759"/>
<gene>
    <name evidence="2" type="ORF">PHMEG_00013024</name>
</gene>
<dbReference type="InterPro" id="IPR000477">
    <property type="entry name" value="RT_dom"/>
</dbReference>
<dbReference type="Proteomes" id="UP000198211">
    <property type="component" value="Unassembled WGS sequence"/>
</dbReference>
<dbReference type="InterPro" id="IPR053134">
    <property type="entry name" value="RNA-dir_DNA_polymerase"/>
</dbReference>
<evidence type="ECO:0000313" key="2">
    <source>
        <dbReference type="EMBL" id="OWZ13618.1"/>
    </source>
</evidence>
<dbReference type="InterPro" id="IPR043502">
    <property type="entry name" value="DNA/RNA_pol_sf"/>
</dbReference>
<evidence type="ECO:0000259" key="1">
    <source>
        <dbReference type="Pfam" id="PF00078"/>
    </source>
</evidence>
<comment type="caution">
    <text evidence="2">The sequence shown here is derived from an EMBL/GenBank/DDBJ whole genome shotgun (WGS) entry which is preliminary data.</text>
</comment>
<protein>
    <submittedName>
        <fullName evidence="2">Retrotransposon Polyprotein</fullName>
    </submittedName>
</protein>
<dbReference type="STRING" id="4795.A0A225W8U1"/>